<evidence type="ECO:0000313" key="3">
    <source>
        <dbReference type="EMBL" id="PCH39027.1"/>
    </source>
</evidence>
<dbReference type="AlphaFoldDB" id="A0A2H3JSL7"/>
<accession>A0A2H3JSL7</accession>
<evidence type="ECO:0000256" key="1">
    <source>
        <dbReference type="SAM" id="MobiDB-lite"/>
    </source>
</evidence>
<proteinExistence type="predicted"/>
<dbReference type="OrthoDB" id="4584900at2759"/>
<gene>
    <name evidence="3" type="ORF">WOLCODRAFT_146826</name>
</gene>
<reference evidence="3 4" key="1">
    <citation type="journal article" date="2012" name="Science">
        <title>The Paleozoic origin of enzymatic lignin decomposition reconstructed from 31 fungal genomes.</title>
        <authorList>
            <person name="Floudas D."/>
            <person name="Binder M."/>
            <person name="Riley R."/>
            <person name="Barry K."/>
            <person name="Blanchette R.A."/>
            <person name="Henrissat B."/>
            <person name="Martinez A.T."/>
            <person name="Otillar R."/>
            <person name="Spatafora J.W."/>
            <person name="Yadav J.S."/>
            <person name="Aerts A."/>
            <person name="Benoit I."/>
            <person name="Boyd A."/>
            <person name="Carlson A."/>
            <person name="Copeland A."/>
            <person name="Coutinho P.M."/>
            <person name="de Vries R.P."/>
            <person name="Ferreira P."/>
            <person name="Findley K."/>
            <person name="Foster B."/>
            <person name="Gaskell J."/>
            <person name="Glotzer D."/>
            <person name="Gorecki P."/>
            <person name="Heitman J."/>
            <person name="Hesse C."/>
            <person name="Hori C."/>
            <person name="Igarashi K."/>
            <person name="Jurgens J.A."/>
            <person name="Kallen N."/>
            <person name="Kersten P."/>
            <person name="Kohler A."/>
            <person name="Kuees U."/>
            <person name="Kumar T.K.A."/>
            <person name="Kuo A."/>
            <person name="LaButti K."/>
            <person name="Larrondo L.F."/>
            <person name="Lindquist E."/>
            <person name="Ling A."/>
            <person name="Lombard V."/>
            <person name="Lucas S."/>
            <person name="Lundell T."/>
            <person name="Martin R."/>
            <person name="McLaughlin D.J."/>
            <person name="Morgenstern I."/>
            <person name="Morin E."/>
            <person name="Murat C."/>
            <person name="Nagy L.G."/>
            <person name="Nolan M."/>
            <person name="Ohm R.A."/>
            <person name="Patyshakuliyeva A."/>
            <person name="Rokas A."/>
            <person name="Ruiz-Duenas F.J."/>
            <person name="Sabat G."/>
            <person name="Salamov A."/>
            <person name="Samejima M."/>
            <person name="Schmutz J."/>
            <person name="Slot J.C."/>
            <person name="St John F."/>
            <person name="Stenlid J."/>
            <person name="Sun H."/>
            <person name="Sun S."/>
            <person name="Syed K."/>
            <person name="Tsang A."/>
            <person name="Wiebenga A."/>
            <person name="Young D."/>
            <person name="Pisabarro A."/>
            <person name="Eastwood D.C."/>
            <person name="Martin F."/>
            <person name="Cullen D."/>
            <person name="Grigoriev I.V."/>
            <person name="Hibbett D.S."/>
        </authorList>
    </citation>
    <scope>NUCLEOTIDE SEQUENCE [LARGE SCALE GENOMIC DNA]</scope>
    <source>
        <strain evidence="3 4">MD-104</strain>
    </source>
</reference>
<dbReference type="Proteomes" id="UP000218811">
    <property type="component" value="Unassembled WGS sequence"/>
</dbReference>
<feature type="compositionally biased region" description="Basic residues" evidence="1">
    <location>
        <begin position="65"/>
        <end position="74"/>
    </location>
</feature>
<evidence type="ECO:0000313" key="4">
    <source>
        <dbReference type="Proteomes" id="UP000218811"/>
    </source>
</evidence>
<keyword evidence="4" id="KW-1185">Reference proteome</keyword>
<feature type="region of interest" description="Disordered" evidence="1">
    <location>
        <begin position="56"/>
        <end position="84"/>
    </location>
</feature>
<sequence length="271" mass="27037">MLFASPLALIALVASVAAARTGTPTSASAPALNPHGADLTSVKLLDANPLTNAQRLARGLPPNRPRFHSARHLAPRASPAADPNPACPVVTGTLRVAGAGVPAGSLVSRAPNAFGEYGVTRDAADALRVQYAACADGAPGDLLGLNGIADHRFLGAITGFDSPAGDLAPGSSAYAYLGGTEQTPPNAPPATVGNSFTSATGIAAGAESAIWRVDGASGAVDARWVDGNGATPVIHVMYFAPEDFLLLTGDVGAFAAAYGGGEEVTLTFVSA</sequence>
<name>A0A2H3JSL7_WOLCO</name>
<feature type="signal peptide" evidence="2">
    <location>
        <begin position="1"/>
        <end position="18"/>
    </location>
</feature>
<dbReference type="EMBL" id="KB467954">
    <property type="protein sequence ID" value="PCH39027.1"/>
    <property type="molecule type" value="Genomic_DNA"/>
</dbReference>
<dbReference type="STRING" id="742152.A0A2H3JSL7"/>
<protein>
    <submittedName>
        <fullName evidence="3">Uncharacterized protein</fullName>
    </submittedName>
</protein>
<feature type="chain" id="PRO_5013809977" evidence="2">
    <location>
        <begin position="19"/>
        <end position="271"/>
    </location>
</feature>
<organism evidence="3 4">
    <name type="scientific">Wolfiporia cocos (strain MD-104)</name>
    <name type="common">Brown rot fungus</name>
    <dbReference type="NCBI Taxonomy" id="742152"/>
    <lineage>
        <taxon>Eukaryota</taxon>
        <taxon>Fungi</taxon>
        <taxon>Dikarya</taxon>
        <taxon>Basidiomycota</taxon>
        <taxon>Agaricomycotina</taxon>
        <taxon>Agaricomycetes</taxon>
        <taxon>Polyporales</taxon>
        <taxon>Phaeolaceae</taxon>
        <taxon>Wolfiporia</taxon>
    </lineage>
</organism>
<evidence type="ECO:0000256" key="2">
    <source>
        <dbReference type="SAM" id="SignalP"/>
    </source>
</evidence>
<dbReference type="OMA" id="DALAFNW"/>
<keyword evidence="2" id="KW-0732">Signal</keyword>